<organism evidence="3 4">
    <name type="scientific">Hymenobacter glacieicola</name>
    <dbReference type="NCBI Taxonomy" id="1562124"/>
    <lineage>
        <taxon>Bacteria</taxon>
        <taxon>Pseudomonadati</taxon>
        <taxon>Bacteroidota</taxon>
        <taxon>Cytophagia</taxon>
        <taxon>Cytophagales</taxon>
        <taxon>Hymenobacteraceae</taxon>
        <taxon>Hymenobacter</taxon>
    </lineage>
</organism>
<dbReference type="EMBL" id="BMGS01000004">
    <property type="protein sequence ID" value="GGG42750.1"/>
    <property type="molecule type" value="Genomic_DNA"/>
</dbReference>
<comment type="caution">
    <text evidence="3">The sequence shown here is derived from an EMBL/GenBank/DDBJ whole genome shotgun (WGS) entry which is preliminary data.</text>
</comment>
<gene>
    <name evidence="3" type="ORF">GCM10011378_18890</name>
</gene>
<dbReference type="InterPro" id="IPR003848">
    <property type="entry name" value="DUF218"/>
</dbReference>
<dbReference type="PANTHER" id="PTHR30336">
    <property type="entry name" value="INNER MEMBRANE PROTEIN, PROBABLE PERMEASE"/>
    <property type="match status" value="1"/>
</dbReference>
<accession>A0ABQ1WTJ6</accession>
<dbReference type="CDD" id="cd06259">
    <property type="entry name" value="YdcF-like"/>
    <property type="match status" value="1"/>
</dbReference>
<feature type="transmembrane region" description="Helical" evidence="1">
    <location>
        <begin position="38"/>
        <end position="62"/>
    </location>
</feature>
<keyword evidence="1" id="KW-1133">Transmembrane helix</keyword>
<sequence length="256" mass="28431">MFFILSKLLDFLISPLVWVVAVLVLAAVLRRSKWGPRLLLLGVALLLVLTNGALVNEALLAWEIPPVTLTQLGRHDAGVLLTGITKGRKSPHDRVYVEQGADRLLHTLWLYRAGRIRKIIVSGGSGALGGVRTRSEAEELGILLRLAGVPRQDILLETRSRNTRENALNTQEVLAQHPEIKSIVLITSAFHERRAVGCFRRVGLAPAVFPASYYSSDRQATLTYWLIPSDDAPRLWSILIHEMVGYAVYRVQGYVA</sequence>
<feature type="domain" description="DUF218" evidence="2">
    <location>
        <begin position="95"/>
        <end position="245"/>
    </location>
</feature>
<dbReference type="RefSeq" id="WP_188557575.1">
    <property type="nucleotide sequence ID" value="NZ_BMGS01000004.1"/>
</dbReference>
<keyword evidence="1" id="KW-0812">Transmembrane</keyword>
<evidence type="ECO:0000256" key="1">
    <source>
        <dbReference type="SAM" id="Phobius"/>
    </source>
</evidence>
<evidence type="ECO:0000259" key="2">
    <source>
        <dbReference type="Pfam" id="PF02698"/>
    </source>
</evidence>
<protein>
    <recommendedName>
        <fullName evidence="2">DUF218 domain-containing protein</fullName>
    </recommendedName>
</protein>
<dbReference type="Gene3D" id="3.40.50.620">
    <property type="entry name" value="HUPs"/>
    <property type="match status" value="1"/>
</dbReference>
<reference evidence="4" key="1">
    <citation type="journal article" date="2019" name="Int. J. Syst. Evol. Microbiol.">
        <title>The Global Catalogue of Microorganisms (GCM) 10K type strain sequencing project: providing services to taxonomists for standard genome sequencing and annotation.</title>
        <authorList>
            <consortium name="The Broad Institute Genomics Platform"/>
            <consortium name="The Broad Institute Genome Sequencing Center for Infectious Disease"/>
            <person name="Wu L."/>
            <person name="Ma J."/>
        </authorList>
    </citation>
    <scope>NUCLEOTIDE SEQUENCE [LARGE SCALE GENOMIC DNA]</scope>
    <source>
        <strain evidence="4">CGMCC 1.12990</strain>
    </source>
</reference>
<dbReference type="Pfam" id="PF02698">
    <property type="entry name" value="DUF218"/>
    <property type="match status" value="1"/>
</dbReference>
<name>A0ABQ1WTJ6_9BACT</name>
<keyword evidence="4" id="KW-1185">Reference proteome</keyword>
<dbReference type="InterPro" id="IPR014729">
    <property type="entry name" value="Rossmann-like_a/b/a_fold"/>
</dbReference>
<keyword evidence="1" id="KW-0472">Membrane</keyword>
<feature type="transmembrane region" description="Helical" evidence="1">
    <location>
        <begin position="12"/>
        <end position="29"/>
    </location>
</feature>
<evidence type="ECO:0000313" key="4">
    <source>
        <dbReference type="Proteomes" id="UP000601361"/>
    </source>
</evidence>
<evidence type="ECO:0000313" key="3">
    <source>
        <dbReference type="EMBL" id="GGG42750.1"/>
    </source>
</evidence>
<dbReference type="PANTHER" id="PTHR30336:SF4">
    <property type="entry name" value="ENVELOPE BIOGENESIS FACTOR ELYC"/>
    <property type="match status" value="1"/>
</dbReference>
<dbReference type="Proteomes" id="UP000601361">
    <property type="component" value="Unassembled WGS sequence"/>
</dbReference>
<dbReference type="InterPro" id="IPR051599">
    <property type="entry name" value="Cell_Envelope_Assoc"/>
</dbReference>
<proteinExistence type="predicted"/>